<dbReference type="Proteomes" id="UP000634136">
    <property type="component" value="Unassembled WGS sequence"/>
</dbReference>
<dbReference type="EMBL" id="JAAIUW010000013">
    <property type="protein sequence ID" value="KAF7804723.1"/>
    <property type="molecule type" value="Genomic_DNA"/>
</dbReference>
<keyword evidence="2" id="KW-1185">Reference proteome</keyword>
<reference evidence="1" key="1">
    <citation type="submission" date="2020-09" db="EMBL/GenBank/DDBJ databases">
        <title>Genome-Enabled Discovery of Anthraquinone Biosynthesis in Senna tora.</title>
        <authorList>
            <person name="Kang S.-H."/>
            <person name="Pandey R.P."/>
            <person name="Lee C.-M."/>
            <person name="Sim J.-S."/>
            <person name="Jeong J.-T."/>
            <person name="Choi B.-S."/>
            <person name="Jung M."/>
            <person name="Ginzburg D."/>
            <person name="Zhao K."/>
            <person name="Won S.Y."/>
            <person name="Oh T.-J."/>
            <person name="Yu Y."/>
            <person name="Kim N.-H."/>
            <person name="Lee O.R."/>
            <person name="Lee T.-H."/>
            <person name="Bashyal P."/>
            <person name="Kim T.-S."/>
            <person name="Lee W.-H."/>
            <person name="Kawkins C."/>
            <person name="Kim C.-K."/>
            <person name="Kim J.S."/>
            <person name="Ahn B.O."/>
            <person name="Rhee S.Y."/>
            <person name="Sohng J.K."/>
        </authorList>
    </citation>
    <scope>NUCLEOTIDE SEQUENCE</scope>
    <source>
        <tissue evidence="1">Leaf</tissue>
    </source>
</reference>
<dbReference type="InterPro" id="IPR017395">
    <property type="entry name" value="Chlorophyllase-like"/>
</dbReference>
<dbReference type="UniPathway" id="UPA00674"/>
<dbReference type="Gene3D" id="3.40.50.1820">
    <property type="entry name" value="alpha/beta hydrolase"/>
    <property type="match status" value="1"/>
</dbReference>
<sequence>MALVEGKTVLETTNVFREGDIKCKAMKVDDSSSSSSPSPPKPLLIYTPIVGGQYPVILFCHGFYLRNSFYSHLLNHIASHGYILVAPQIYEWVPMLGICEVKAAGEVADWIAQKLETVLPENVKPNLDEFVMAGHSRGGKAAFAVALGYAQTKLKISALVGIDPVAGTGKCSISRTSPHILKGYAGAFQLTMPVIIIGTGLGPQKAHCCTIPCAPDGVNHKEFFFESNPPCAYFVTKDYGHMDMLDDNPEGVVGELSNCMCKNGTDPRDLMRKTVGGLVVAFLRAHLNANTKDLDAILANPSLAPTTLDPLHYVTA</sequence>
<dbReference type="GO" id="GO:0047746">
    <property type="term" value="F:chlorophyllase activity"/>
    <property type="evidence" value="ECO:0007669"/>
    <property type="project" value="TreeGrafter"/>
</dbReference>
<protein>
    <submittedName>
        <fullName evidence="1">Chlorophyllase-1</fullName>
    </submittedName>
</protein>
<accession>A0A834W0E8</accession>
<evidence type="ECO:0000313" key="2">
    <source>
        <dbReference type="Proteomes" id="UP000634136"/>
    </source>
</evidence>
<dbReference type="OrthoDB" id="2093222at2759"/>
<comment type="caution">
    <text evidence="1">The sequence shown here is derived from an EMBL/GenBank/DDBJ whole genome shotgun (WGS) entry which is preliminary data.</text>
</comment>
<dbReference type="PANTHER" id="PTHR33428:SF10">
    <property type="entry name" value="CHLOROPHYLLASE-1"/>
    <property type="match status" value="1"/>
</dbReference>
<dbReference type="InterPro" id="IPR029058">
    <property type="entry name" value="AB_hydrolase_fold"/>
</dbReference>
<organism evidence="1 2">
    <name type="scientific">Senna tora</name>
    <dbReference type="NCBI Taxonomy" id="362788"/>
    <lineage>
        <taxon>Eukaryota</taxon>
        <taxon>Viridiplantae</taxon>
        <taxon>Streptophyta</taxon>
        <taxon>Embryophyta</taxon>
        <taxon>Tracheophyta</taxon>
        <taxon>Spermatophyta</taxon>
        <taxon>Magnoliopsida</taxon>
        <taxon>eudicotyledons</taxon>
        <taxon>Gunneridae</taxon>
        <taxon>Pentapetalae</taxon>
        <taxon>rosids</taxon>
        <taxon>fabids</taxon>
        <taxon>Fabales</taxon>
        <taxon>Fabaceae</taxon>
        <taxon>Caesalpinioideae</taxon>
        <taxon>Cassia clade</taxon>
        <taxon>Senna</taxon>
    </lineage>
</organism>
<dbReference type="GO" id="GO:0015996">
    <property type="term" value="P:chlorophyll catabolic process"/>
    <property type="evidence" value="ECO:0007669"/>
    <property type="project" value="UniProtKB-UniPathway"/>
</dbReference>
<dbReference type="AlphaFoldDB" id="A0A834W0E8"/>
<dbReference type="Pfam" id="PF07224">
    <property type="entry name" value="Chlorophyllase"/>
    <property type="match status" value="1"/>
</dbReference>
<evidence type="ECO:0000313" key="1">
    <source>
        <dbReference type="EMBL" id="KAF7804723.1"/>
    </source>
</evidence>
<gene>
    <name evidence="1" type="ORF">G2W53_043834</name>
</gene>
<proteinExistence type="predicted"/>
<dbReference type="SUPFAM" id="SSF53474">
    <property type="entry name" value="alpha/beta-Hydrolases"/>
    <property type="match status" value="1"/>
</dbReference>
<dbReference type="PANTHER" id="PTHR33428">
    <property type="entry name" value="CHLOROPHYLLASE-2, CHLOROPLASTIC"/>
    <property type="match status" value="1"/>
</dbReference>
<name>A0A834W0E8_9FABA</name>